<evidence type="ECO:0000313" key="3">
    <source>
        <dbReference type="Proteomes" id="UP000236514"/>
    </source>
</evidence>
<dbReference type="InterPro" id="IPR019267">
    <property type="entry name" value="CRISPR-assoc_Cas6_C"/>
</dbReference>
<organism evidence="2 3">
    <name type="scientific">Limosilactobacillus fermentum</name>
    <name type="common">Lactobacillus fermentum</name>
    <dbReference type="NCBI Taxonomy" id="1613"/>
    <lineage>
        <taxon>Bacteria</taxon>
        <taxon>Bacillati</taxon>
        <taxon>Bacillota</taxon>
        <taxon>Bacilli</taxon>
        <taxon>Lactobacillales</taxon>
        <taxon>Lactobacillaceae</taxon>
        <taxon>Limosilactobacillus</taxon>
    </lineage>
</organism>
<accession>A0A2K2TL78</accession>
<proteinExistence type="predicted"/>
<feature type="domain" description="CRISPR-associated protein Cas6 C-terminal" evidence="1">
    <location>
        <begin position="126"/>
        <end position="242"/>
    </location>
</feature>
<dbReference type="AlphaFoldDB" id="A0A2K2TL78"/>
<evidence type="ECO:0000313" key="2">
    <source>
        <dbReference type="EMBL" id="PNV58863.1"/>
    </source>
</evidence>
<dbReference type="EMBL" id="POTQ01000001">
    <property type="protein sequence ID" value="PNV58863.1"/>
    <property type="molecule type" value="Genomic_DNA"/>
</dbReference>
<dbReference type="Proteomes" id="UP000236514">
    <property type="component" value="Unassembled WGS sequence"/>
</dbReference>
<evidence type="ECO:0000259" key="1">
    <source>
        <dbReference type="Pfam" id="PF10040"/>
    </source>
</evidence>
<dbReference type="CDD" id="cd21141">
    <property type="entry name" value="Cas6_III-like"/>
    <property type="match status" value="1"/>
</dbReference>
<dbReference type="Gene3D" id="3.30.70.1900">
    <property type="match status" value="1"/>
</dbReference>
<sequence length="256" mass="29666">MEQLIITCQKNSEEYVDRKLAVYFYGWLVGKLDPEMIDRFHETGVNPLSIYVDEDRKNVRFHLGLLNDEVIEQVRLIFNDENMTTISLESSSQKSFEIIKKESRELTAKELSKRFYVDEAEGWHNVRIVTPMAFKSHGEYRFLPDVRLFLQSLMKKYTYLDEGTEKIDKDLLDELCRHVQISGFRIHSQRYFIHHAYVTGFCGNFILKCSGSQTLKNYLKILLDVGEFTGAGVKTSLGMGAIQLIKKEEKDGKAKG</sequence>
<dbReference type="RefSeq" id="WP_103205296.1">
    <property type="nucleotide sequence ID" value="NZ_CAKMAZ010000008.1"/>
</dbReference>
<dbReference type="Pfam" id="PF10040">
    <property type="entry name" value="CRISPR_Cas6"/>
    <property type="match status" value="1"/>
</dbReference>
<gene>
    <name evidence="2" type="ORF">C1Y38_00910</name>
</gene>
<protein>
    <submittedName>
        <fullName evidence="2">CRISPR-associated protein</fullName>
    </submittedName>
</protein>
<name>A0A2K2TL78_LIMFE</name>
<reference evidence="2 3" key="1">
    <citation type="submission" date="2018-01" db="EMBL/GenBank/DDBJ databases">
        <title>Draft genome sequence of the feruloyl esterase-producing strain Lactobacillus fermentum CRL 1446, isolated from artisanal goat milk cheese.</title>
        <authorList>
            <person name="Abeijon Mukdsi M.C."/>
            <person name="Saavedra L."/>
            <person name="Gauffin Cano M.P."/>
            <person name="Hebert E.M."/>
            <person name="Medina R.B."/>
        </authorList>
    </citation>
    <scope>NUCLEOTIDE SEQUENCE [LARGE SCALE GENOMIC DNA]</scope>
    <source>
        <strain evidence="2 3">CRL 1446</strain>
    </source>
</reference>
<comment type="caution">
    <text evidence="2">The sequence shown here is derived from an EMBL/GenBank/DDBJ whole genome shotgun (WGS) entry which is preliminary data.</text>
</comment>